<dbReference type="InterPro" id="IPR000835">
    <property type="entry name" value="HTH_MarR-typ"/>
</dbReference>
<dbReference type="GO" id="GO:0006950">
    <property type="term" value="P:response to stress"/>
    <property type="evidence" value="ECO:0007669"/>
    <property type="project" value="TreeGrafter"/>
</dbReference>
<name>A0A857LTL9_9ACTN</name>
<dbReference type="PROSITE" id="PS50995">
    <property type="entry name" value="HTH_MARR_2"/>
    <property type="match status" value="1"/>
</dbReference>
<evidence type="ECO:0000313" key="5">
    <source>
        <dbReference type="EMBL" id="QHN41726.1"/>
    </source>
</evidence>
<keyword evidence="2" id="KW-0238">DNA-binding</keyword>
<accession>A0A857LTL9</accession>
<evidence type="ECO:0000256" key="1">
    <source>
        <dbReference type="ARBA" id="ARBA00023015"/>
    </source>
</evidence>
<dbReference type="PROSITE" id="PS01117">
    <property type="entry name" value="HTH_MARR_1"/>
    <property type="match status" value="1"/>
</dbReference>
<organism evidence="5">
    <name type="scientific">Gordonia amarae</name>
    <dbReference type="NCBI Taxonomy" id="36821"/>
    <lineage>
        <taxon>Bacteria</taxon>
        <taxon>Bacillati</taxon>
        <taxon>Actinomycetota</taxon>
        <taxon>Actinomycetes</taxon>
        <taxon>Mycobacteriales</taxon>
        <taxon>Gordoniaceae</taxon>
        <taxon>Gordonia</taxon>
    </lineage>
</organism>
<gene>
    <name evidence="5" type="ORF">GII30_01740</name>
</gene>
<reference evidence="5" key="1">
    <citation type="journal article" date="2021" name="Nat. Microbiol.">
        <title>Cocultivation of an ultrasmall environmental parasitic bacterium with lytic ability against bacteria associated with wastewater foams.</title>
        <authorList>
            <person name="Batinovic S."/>
            <person name="Rose J.J.A."/>
            <person name="Ratcliffe J."/>
            <person name="Seviour R.J."/>
            <person name="Petrovski S."/>
        </authorList>
    </citation>
    <scope>NUCLEOTIDE SEQUENCE</scope>
    <source>
        <strain evidence="5">CON44</strain>
    </source>
</reference>
<dbReference type="InterPro" id="IPR039422">
    <property type="entry name" value="MarR/SlyA-like"/>
</dbReference>
<evidence type="ECO:0000256" key="4">
    <source>
        <dbReference type="SAM" id="MobiDB-lite"/>
    </source>
</evidence>
<feature type="compositionally biased region" description="Basic and acidic residues" evidence="4">
    <location>
        <begin position="26"/>
        <end position="35"/>
    </location>
</feature>
<dbReference type="SUPFAM" id="SSF46785">
    <property type="entry name" value="Winged helix' DNA-binding domain"/>
    <property type="match status" value="1"/>
</dbReference>
<keyword evidence="1" id="KW-0805">Transcription regulation</keyword>
<dbReference type="PRINTS" id="PR00598">
    <property type="entry name" value="HTHMARR"/>
</dbReference>
<sequence>MTGVPPPHQRRHHNRDGQQDCAEDLPPEHEVDGRPQRFHGRRLTGSVRVHVVGRGRPVALRGRQDQDGQRQEQDPAGDGLPRQRFTPTARGDRWWRPRCGRFDDLRRRLVTLRCCHATPAGRDLVMLGRSLGPAGDVSAITRLGSECRPVCSESELFRFRSSTIAVVSDIIDPADTDMIAFLGAAFDVQRVVAGLLLPVARQHQLTERTLTIIVLVHAGLDRPSLLVDFLSVLPSTMSSDVDKLVRAGLIRRVPSPDDRRVTRLEVTQAGIDLEQRVLKELHTHFSARVAGVSVEELRTCVSTLQKISGGPHPDLPDEICRPYAD</sequence>
<dbReference type="InterPro" id="IPR036390">
    <property type="entry name" value="WH_DNA-bd_sf"/>
</dbReference>
<dbReference type="InterPro" id="IPR036388">
    <property type="entry name" value="WH-like_DNA-bd_sf"/>
</dbReference>
<proteinExistence type="predicted"/>
<dbReference type="EMBL" id="CP045810">
    <property type="protein sequence ID" value="QHN41726.1"/>
    <property type="molecule type" value="Genomic_DNA"/>
</dbReference>
<evidence type="ECO:0000256" key="2">
    <source>
        <dbReference type="ARBA" id="ARBA00023125"/>
    </source>
</evidence>
<dbReference type="GO" id="GO:0003700">
    <property type="term" value="F:DNA-binding transcription factor activity"/>
    <property type="evidence" value="ECO:0007669"/>
    <property type="project" value="InterPro"/>
</dbReference>
<dbReference type="PANTHER" id="PTHR33164:SF43">
    <property type="entry name" value="HTH-TYPE TRANSCRIPTIONAL REPRESSOR YETL"/>
    <property type="match status" value="1"/>
</dbReference>
<feature type="compositionally biased region" description="Basic and acidic residues" evidence="4">
    <location>
        <begin position="62"/>
        <end position="73"/>
    </location>
</feature>
<dbReference type="PANTHER" id="PTHR33164">
    <property type="entry name" value="TRANSCRIPTIONAL REGULATOR, MARR FAMILY"/>
    <property type="match status" value="1"/>
</dbReference>
<dbReference type="SMART" id="SM00347">
    <property type="entry name" value="HTH_MARR"/>
    <property type="match status" value="1"/>
</dbReference>
<feature type="compositionally biased region" description="Low complexity" evidence="4">
    <location>
        <begin position="45"/>
        <end position="58"/>
    </location>
</feature>
<feature type="region of interest" description="Disordered" evidence="4">
    <location>
        <begin position="1"/>
        <end position="88"/>
    </location>
</feature>
<dbReference type="Pfam" id="PF01047">
    <property type="entry name" value="MarR"/>
    <property type="match status" value="1"/>
</dbReference>
<dbReference type="InterPro" id="IPR023187">
    <property type="entry name" value="Tscrpt_reg_MarR-type_CS"/>
</dbReference>
<evidence type="ECO:0000256" key="3">
    <source>
        <dbReference type="ARBA" id="ARBA00023163"/>
    </source>
</evidence>
<dbReference type="Gene3D" id="1.10.10.10">
    <property type="entry name" value="Winged helix-like DNA-binding domain superfamily/Winged helix DNA-binding domain"/>
    <property type="match status" value="1"/>
</dbReference>
<keyword evidence="3" id="KW-0804">Transcription</keyword>
<dbReference type="AlphaFoldDB" id="A0A857LTL9"/>
<protein>
    <submittedName>
        <fullName evidence="5">MarR family transcriptional regulator</fullName>
    </submittedName>
</protein>
<dbReference type="GO" id="GO:0003677">
    <property type="term" value="F:DNA binding"/>
    <property type="evidence" value="ECO:0007669"/>
    <property type="project" value="UniProtKB-KW"/>
</dbReference>